<keyword evidence="1" id="KW-0472">Membrane</keyword>
<dbReference type="AlphaFoldDB" id="A0A7S4VYK8"/>
<feature type="transmembrane region" description="Helical" evidence="1">
    <location>
        <begin position="82"/>
        <end position="106"/>
    </location>
</feature>
<reference evidence="2" key="1">
    <citation type="submission" date="2021-01" db="EMBL/GenBank/DDBJ databases">
        <authorList>
            <person name="Corre E."/>
            <person name="Pelletier E."/>
            <person name="Niang G."/>
            <person name="Scheremetjew M."/>
            <person name="Finn R."/>
            <person name="Kale V."/>
            <person name="Holt S."/>
            <person name="Cochrane G."/>
            <person name="Meng A."/>
            <person name="Brown T."/>
            <person name="Cohen L."/>
        </authorList>
    </citation>
    <scope>NUCLEOTIDE SEQUENCE</scope>
    <source>
        <strain evidence="2">CCMP3105</strain>
    </source>
</reference>
<evidence type="ECO:0000313" key="2">
    <source>
        <dbReference type="EMBL" id="CAE4639756.1"/>
    </source>
</evidence>
<name>A0A7S4VYK8_9DINO</name>
<feature type="transmembrane region" description="Helical" evidence="1">
    <location>
        <begin position="140"/>
        <end position="165"/>
    </location>
</feature>
<protein>
    <submittedName>
        <fullName evidence="2">Uncharacterized protein</fullName>
    </submittedName>
</protein>
<gene>
    <name evidence="2" type="ORF">AMON00008_LOCUS47453</name>
</gene>
<accession>A0A7S4VYK8</accession>
<organism evidence="2">
    <name type="scientific">Alexandrium monilatum</name>
    <dbReference type="NCBI Taxonomy" id="311494"/>
    <lineage>
        <taxon>Eukaryota</taxon>
        <taxon>Sar</taxon>
        <taxon>Alveolata</taxon>
        <taxon>Dinophyceae</taxon>
        <taxon>Gonyaulacales</taxon>
        <taxon>Pyrocystaceae</taxon>
        <taxon>Alexandrium</taxon>
    </lineage>
</organism>
<feature type="transmembrane region" description="Helical" evidence="1">
    <location>
        <begin position="113"/>
        <end position="134"/>
    </location>
</feature>
<dbReference type="EMBL" id="HBNR01067143">
    <property type="protein sequence ID" value="CAE4639756.1"/>
    <property type="molecule type" value="Transcribed_RNA"/>
</dbReference>
<sequence>MVRRTADDDGQVKLFSFFEELAEPVKKVAQTAWASRGKLARDVKAYALLVSGMVWSMPGRAAKVVNNPKLHALLAEEEDPEALAAVVFGIGGALCVGSVGVVVGIAAGGAAGAALGALPALFTLGLSLPLGALAGSAGGASLGLAAGGSAGFVGGATSGSAVAYFRRDIRHCAVHVASRVHDAYDLLVARPVAAVQSTTRRVRETAHASVDRTRVRAKAVGDAVTGAAADRCVQVTATSAGAGALALGTAGAASGAMVGGATGVLVGLVPALFTFGLSIPVGAVVGAGAGVCAGGAAGTAVGFAGGGVAGCLSYRCRDVPGAVLRSVRGGMRAVAGGALVVGTPDQVDQQPHPHAE</sequence>
<proteinExistence type="predicted"/>
<keyword evidence="1" id="KW-1133">Transmembrane helix</keyword>
<feature type="transmembrane region" description="Helical" evidence="1">
    <location>
        <begin position="45"/>
        <end position="62"/>
    </location>
</feature>
<evidence type="ECO:0000256" key="1">
    <source>
        <dbReference type="SAM" id="Phobius"/>
    </source>
</evidence>
<keyword evidence="1" id="KW-0812">Transmembrane</keyword>